<dbReference type="RefSeq" id="WP_271789109.1">
    <property type="nucleotide sequence ID" value="NZ_CAMXCM010000001.1"/>
</dbReference>
<proteinExistence type="predicted"/>
<evidence type="ECO:0000256" key="1">
    <source>
        <dbReference type="ARBA" id="ARBA00004651"/>
    </source>
</evidence>
<evidence type="ECO:0000313" key="12">
    <source>
        <dbReference type="Proteomes" id="UP001154259"/>
    </source>
</evidence>
<keyword evidence="12" id="KW-1185">Reference proteome</keyword>
<dbReference type="Proteomes" id="UP001154255">
    <property type="component" value="Unassembled WGS sequence"/>
</dbReference>
<evidence type="ECO:0000256" key="4">
    <source>
        <dbReference type="ARBA" id="ARBA00022692"/>
    </source>
</evidence>
<keyword evidence="4 8" id="KW-0812">Transmembrane</keyword>
<dbReference type="InterPro" id="IPR006726">
    <property type="entry name" value="PHBA_efflux_AaeB/fusaric-R"/>
</dbReference>
<keyword evidence="2" id="KW-0813">Transport</keyword>
<dbReference type="Proteomes" id="UP001154259">
    <property type="component" value="Unassembled WGS sequence"/>
</dbReference>
<feature type="transmembrane region" description="Helical" evidence="8">
    <location>
        <begin position="65"/>
        <end position="81"/>
    </location>
</feature>
<dbReference type="Pfam" id="PF04632">
    <property type="entry name" value="FUSC"/>
    <property type="match status" value="1"/>
</dbReference>
<accession>A0A9W4TKU4</accession>
<evidence type="ECO:0000256" key="8">
    <source>
        <dbReference type="SAM" id="Phobius"/>
    </source>
</evidence>
<dbReference type="PANTHER" id="PTHR30509:SF9">
    <property type="entry name" value="MULTIDRUG RESISTANCE PROTEIN MDTO"/>
    <property type="match status" value="1"/>
</dbReference>
<dbReference type="PANTHER" id="PTHR30509">
    <property type="entry name" value="P-HYDROXYBENZOIC ACID EFFLUX PUMP SUBUNIT-RELATED"/>
    <property type="match status" value="1"/>
</dbReference>
<reference evidence="9" key="1">
    <citation type="submission" date="2022-10" db="EMBL/GenBank/DDBJ databases">
        <authorList>
            <person name="Botero Cardona J."/>
        </authorList>
    </citation>
    <scope>NUCLEOTIDE SEQUENCE</scope>
    <source>
        <strain evidence="9">LMG 31819</strain>
        <strain evidence="10">R-53529</strain>
    </source>
</reference>
<evidence type="ECO:0000256" key="6">
    <source>
        <dbReference type="ARBA" id="ARBA00023136"/>
    </source>
</evidence>
<feature type="transmembrane region" description="Helical" evidence="8">
    <location>
        <begin position="87"/>
        <end position="105"/>
    </location>
</feature>
<keyword evidence="3" id="KW-1003">Cell membrane</keyword>
<evidence type="ECO:0000256" key="5">
    <source>
        <dbReference type="ARBA" id="ARBA00022989"/>
    </source>
</evidence>
<evidence type="ECO:0000256" key="7">
    <source>
        <dbReference type="SAM" id="Coils"/>
    </source>
</evidence>
<dbReference type="GO" id="GO:0005886">
    <property type="term" value="C:plasma membrane"/>
    <property type="evidence" value="ECO:0007669"/>
    <property type="project" value="UniProtKB-SubCell"/>
</dbReference>
<name>A0A9W4TKU4_9PROT</name>
<keyword evidence="6 8" id="KW-0472">Membrane</keyword>
<dbReference type="AlphaFoldDB" id="A0A9W4TKU4"/>
<evidence type="ECO:0000256" key="2">
    <source>
        <dbReference type="ARBA" id="ARBA00022448"/>
    </source>
</evidence>
<evidence type="ECO:0000313" key="9">
    <source>
        <dbReference type="EMBL" id="CAI3927455.1"/>
    </source>
</evidence>
<keyword evidence="5 8" id="KW-1133">Transmembrane helix</keyword>
<evidence type="ECO:0000313" key="11">
    <source>
        <dbReference type="Proteomes" id="UP001154255"/>
    </source>
</evidence>
<dbReference type="GO" id="GO:0022857">
    <property type="term" value="F:transmembrane transporter activity"/>
    <property type="evidence" value="ECO:0007669"/>
    <property type="project" value="InterPro"/>
</dbReference>
<dbReference type="EMBL" id="CAMXCM010000001">
    <property type="protein sequence ID" value="CAI3927455.1"/>
    <property type="molecule type" value="Genomic_DNA"/>
</dbReference>
<organism evidence="9 11">
    <name type="scientific">Commensalibacter communis</name>
    <dbReference type="NCBI Taxonomy" id="2972786"/>
    <lineage>
        <taxon>Bacteria</taxon>
        <taxon>Pseudomonadati</taxon>
        <taxon>Pseudomonadota</taxon>
        <taxon>Alphaproteobacteria</taxon>
        <taxon>Acetobacterales</taxon>
        <taxon>Acetobacteraceae</taxon>
    </lineage>
</organism>
<gene>
    <name evidence="10" type="ORF">R53529_LOCUS672</name>
    <name evidence="9" type="ORF">R53530_LOCUS429</name>
</gene>
<comment type="subcellular location">
    <subcellularLocation>
        <location evidence="1">Cell membrane</location>
        <topology evidence="1">Multi-pass membrane protein</topology>
    </subcellularLocation>
</comment>
<comment type="caution">
    <text evidence="9">The sequence shown here is derived from an EMBL/GenBank/DDBJ whole genome shotgun (WGS) entry which is preliminary data.</text>
</comment>
<feature type="coiled-coil region" evidence="7">
    <location>
        <begin position="195"/>
        <end position="222"/>
    </location>
</feature>
<evidence type="ECO:0000256" key="3">
    <source>
        <dbReference type="ARBA" id="ARBA00022475"/>
    </source>
</evidence>
<feature type="transmembrane region" description="Helical" evidence="8">
    <location>
        <begin position="112"/>
        <end position="130"/>
    </location>
</feature>
<sequence length="346" mass="39214">MFYSLKKREIYSAVQQSLRLLLSIALSSLIAYVCKLHEPYWALITSVIVTQSRIVQTIQTSRDQIVGSLIGGVAGLIAIILENYSQWPSLIVFTIVIIPMVALVAWRPSMRLGVVTLAVVFLFPSPGGMFERPFDRIMAIIVGVIASLAASYFILRPQARCNAFIHAKVAFDKLHILLHSVLTSHIIWEEVESMNDDVASELRDLASEIAEARKEHPNYTLEHSDPTLVRVYPLLRRLQSDSIFVARAMDEYHQMLPDETRNILKISLNQVFERFIQLCNEQADHSEPFFCSIQAANDFEAMIEPILKEIKENCPETIQFTLEALCHDLVLGHDVFMLSKKLRASS</sequence>
<feature type="transmembrane region" description="Helical" evidence="8">
    <location>
        <begin position="136"/>
        <end position="155"/>
    </location>
</feature>
<keyword evidence="7" id="KW-0175">Coiled coil</keyword>
<evidence type="ECO:0000313" key="10">
    <source>
        <dbReference type="EMBL" id="CAI3933543.1"/>
    </source>
</evidence>
<protein>
    <submittedName>
        <fullName evidence="9">UPF0421/DUF939 family (YgaE)</fullName>
    </submittedName>
</protein>
<dbReference type="EMBL" id="CAMXCS010000001">
    <property type="protein sequence ID" value="CAI3933543.1"/>
    <property type="molecule type" value="Genomic_DNA"/>
</dbReference>